<dbReference type="PROSITE" id="PS50200">
    <property type="entry name" value="RA"/>
    <property type="match status" value="1"/>
</dbReference>
<dbReference type="GO" id="GO:0001525">
    <property type="term" value="P:angiogenesis"/>
    <property type="evidence" value="ECO:0007669"/>
    <property type="project" value="TreeGrafter"/>
</dbReference>
<dbReference type="PROSITE" id="PS51126">
    <property type="entry name" value="DILUTE"/>
    <property type="match status" value="1"/>
</dbReference>
<dbReference type="AlphaFoldDB" id="A0A3B5KY87"/>
<dbReference type="SMART" id="SM00314">
    <property type="entry name" value="RA"/>
    <property type="match status" value="1"/>
</dbReference>
<evidence type="ECO:0000259" key="3">
    <source>
        <dbReference type="PROSITE" id="PS51126"/>
    </source>
</evidence>
<dbReference type="Gene3D" id="2.60.200.20">
    <property type="match status" value="1"/>
</dbReference>
<dbReference type="Gene3D" id="3.10.20.90">
    <property type="entry name" value="Phosphatidylinositol 3-kinase Catalytic Subunit, Chain A, domain 1"/>
    <property type="match status" value="1"/>
</dbReference>
<dbReference type="InterPro" id="IPR029071">
    <property type="entry name" value="Ubiquitin-like_domsf"/>
</dbReference>
<reference evidence="4" key="1">
    <citation type="submission" date="2025-08" db="UniProtKB">
        <authorList>
            <consortium name="Ensembl"/>
        </authorList>
    </citation>
    <scope>IDENTIFICATION</scope>
</reference>
<evidence type="ECO:0000313" key="4">
    <source>
        <dbReference type="Ensembl" id="ENSXCOP00000003522.1"/>
    </source>
</evidence>
<dbReference type="PANTHER" id="PTHR16027:SF4">
    <property type="entry name" value="RAS-INTERACTING PROTEIN 1"/>
    <property type="match status" value="1"/>
</dbReference>
<dbReference type="GO" id="GO:0035024">
    <property type="term" value="P:negative regulation of Rho protein signal transduction"/>
    <property type="evidence" value="ECO:0007669"/>
    <property type="project" value="TreeGrafter"/>
</dbReference>
<dbReference type="CDD" id="cd17116">
    <property type="entry name" value="RA_Radil_like"/>
    <property type="match status" value="1"/>
</dbReference>
<dbReference type="PANTHER" id="PTHR16027">
    <property type="entry name" value="DILUTE DOMAIN-CONTAINING PROTEIN YPR089W"/>
    <property type="match status" value="1"/>
</dbReference>
<dbReference type="GO" id="GO:0007165">
    <property type="term" value="P:signal transduction"/>
    <property type="evidence" value="ECO:0007669"/>
    <property type="project" value="InterPro"/>
</dbReference>
<sequence>MNEMRNSRNVRDILSKFFSLGFLCFFCVELLPLLRLLSVPSLAAPSSRSGVSAGSSSTCRSAESVAVRQPSKSRIRRQTNRLSGVFHRNPVPTSGSMQQALILDEQREEYIECDDPSELSNQITAPGILKIFGNEICEGAHYKSVLATTHSSAGELVKEALDRYGLRKEESESYVLCDTIGSIDSHQWRTEGFRVVGDHEKPLLLQSLWKPREGLARRFEIQRKSSIEEMTSKERDTVTAGINAQARKLQKSRSRVTSTLVERTLGRSQKLWRSKSEMDLLDGGDENENLCPEETESSDDNTTQYSIHPPHDCPYLLLLQGWSLTQVRGQSQLSNVGGVRYKLSVDVLLFADDILPSHCSLHRHSVGSPITLSPCKDAAVSRNGKAVKDDVRLSSGDIIGLGKSYLFLFRDPLASEESDASLEPMLPAAPCIMCLSPPAATTIHSTAMIHCINCIPNCTDVRGSACKRSPNKDPPFLTSPRGHILTLSYRVEDEDRVVKEIFAMDGSSSITDGAPLTVSFLLSLCLQYATAYLHTSDLRRLLLLSASEVQSATWVSLWLKMLETNEGSNPKDHEVRSLYDVISGLRPLVVWMANTLELLQFIQHQLPLILEWINQKEKGQREDGHWEDVRLSCIRSASEETMAVLEEVILLAFQQCVYYITKFLYTVLPSLLDCNPFRESAGDCGRGLGGGGMHVPVEISQVVEVLNESWRMLLDCQVHPEVSSQLIGYLFYFINASLFNSLMERGSEPGFFQWSRGVRMRANLDLVLDWAHAAGLGELALEHTHTLSSAINLLATPRKNLLQTPWASLRSDYPALSPAQLHHLLSLYSPASPCAQTWAPSAQDRAAAHTTADILESFDTHHPLELPDEGYQLQLRRPVADPALREQLQKLKEFIGVLSDFRMNDADAKKHQVCLAALNADHLKSDCGTVKRLVELKEEEEEAGEEDVDSNDEVFSLELERSETGIGLALVDTRVSTVKKQRCIIHVRGAFKHQFDFFIFNKKCSTFNQKSTVLQFLFPFNKKLN</sequence>
<dbReference type="STRING" id="32473.ENSXCOP00000003522"/>
<dbReference type="Proteomes" id="UP000261380">
    <property type="component" value="Unplaced"/>
</dbReference>
<dbReference type="GeneTree" id="ENSGT00940000164726"/>
<evidence type="ECO:0000313" key="5">
    <source>
        <dbReference type="Proteomes" id="UP000261380"/>
    </source>
</evidence>
<dbReference type="SUPFAM" id="SSF54236">
    <property type="entry name" value="Ubiquitin-like"/>
    <property type="match status" value="1"/>
</dbReference>
<dbReference type="InterPro" id="IPR008984">
    <property type="entry name" value="SMAD_FHA_dom_sf"/>
</dbReference>
<dbReference type="Pfam" id="PF01843">
    <property type="entry name" value="DIL"/>
    <property type="match status" value="1"/>
</dbReference>
<reference evidence="4" key="2">
    <citation type="submission" date="2025-09" db="UniProtKB">
        <authorList>
            <consortium name="Ensembl"/>
        </authorList>
    </citation>
    <scope>IDENTIFICATION</scope>
</reference>
<feature type="domain" description="Ras-associating" evidence="2">
    <location>
        <begin position="125"/>
        <end position="226"/>
    </location>
</feature>
<organism evidence="4 5">
    <name type="scientific">Xiphophorus couchianus</name>
    <name type="common">Monterrey platyfish</name>
    <dbReference type="NCBI Taxonomy" id="32473"/>
    <lineage>
        <taxon>Eukaryota</taxon>
        <taxon>Metazoa</taxon>
        <taxon>Chordata</taxon>
        <taxon>Craniata</taxon>
        <taxon>Vertebrata</taxon>
        <taxon>Euteleostomi</taxon>
        <taxon>Actinopterygii</taxon>
        <taxon>Neopterygii</taxon>
        <taxon>Teleostei</taxon>
        <taxon>Neoteleostei</taxon>
        <taxon>Acanthomorphata</taxon>
        <taxon>Ovalentaria</taxon>
        <taxon>Atherinomorphae</taxon>
        <taxon>Cyprinodontiformes</taxon>
        <taxon>Poeciliidae</taxon>
        <taxon>Poeciliinae</taxon>
        <taxon>Xiphophorus</taxon>
    </lineage>
</organism>
<dbReference type="SMART" id="SM01132">
    <property type="entry name" value="DIL"/>
    <property type="match status" value="1"/>
</dbReference>
<evidence type="ECO:0000259" key="2">
    <source>
        <dbReference type="PROSITE" id="PS50200"/>
    </source>
</evidence>
<dbReference type="GO" id="GO:0005911">
    <property type="term" value="C:cell-cell junction"/>
    <property type="evidence" value="ECO:0007669"/>
    <property type="project" value="TreeGrafter"/>
</dbReference>
<dbReference type="Ensembl" id="ENSXCOT00000003561.1">
    <property type="protein sequence ID" value="ENSXCOP00000003522.1"/>
    <property type="gene ID" value="ENSXCOG00000002776.1"/>
</dbReference>
<name>A0A3B5KY87_9TELE</name>
<proteinExistence type="predicted"/>
<protein>
    <submittedName>
        <fullName evidence="4">Si:ch211-176g6.2</fullName>
    </submittedName>
</protein>
<keyword evidence="5" id="KW-1185">Reference proteome</keyword>
<accession>A0A3B5KY87</accession>
<dbReference type="InterPro" id="IPR052072">
    <property type="entry name" value="Vascular_dev_regulator"/>
</dbReference>
<feature type="compositionally biased region" description="Acidic residues" evidence="1">
    <location>
        <begin position="282"/>
        <end position="299"/>
    </location>
</feature>
<dbReference type="Pfam" id="PF00788">
    <property type="entry name" value="RA"/>
    <property type="match status" value="1"/>
</dbReference>
<dbReference type="GO" id="GO:0051020">
    <property type="term" value="F:GTPase binding"/>
    <property type="evidence" value="ECO:0007669"/>
    <property type="project" value="TreeGrafter"/>
</dbReference>
<dbReference type="InterPro" id="IPR000159">
    <property type="entry name" value="RA_dom"/>
</dbReference>
<dbReference type="InterPro" id="IPR002710">
    <property type="entry name" value="Dilute_dom"/>
</dbReference>
<feature type="domain" description="Dilute" evidence="3">
    <location>
        <begin position="579"/>
        <end position="861"/>
    </location>
</feature>
<feature type="region of interest" description="Disordered" evidence="1">
    <location>
        <begin position="282"/>
        <end position="302"/>
    </location>
</feature>
<evidence type="ECO:0000256" key="1">
    <source>
        <dbReference type="SAM" id="MobiDB-lite"/>
    </source>
</evidence>
<dbReference type="SUPFAM" id="SSF49879">
    <property type="entry name" value="SMAD/FHA domain"/>
    <property type="match status" value="1"/>
</dbReference>